<protein>
    <recommendedName>
        <fullName evidence="4">Vitellogenin</fullName>
    </recommendedName>
</protein>
<proteinExistence type="predicted"/>
<evidence type="ECO:0000256" key="1">
    <source>
        <dbReference type="SAM" id="SignalP"/>
    </source>
</evidence>
<dbReference type="EMBL" id="JAWDGP010007536">
    <property type="protein sequence ID" value="KAK3714353.1"/>
    <property type="molecule type" value="Genomic_DNA"/>
</dbReference>
<dbReference type="Proteomes" id="UP001283361">
    <property type="component" value="Unassembled WGS sequence"/>
</dbReference>
<accession>A0AAE1CN34</accession>
<evidence type="ECO:0008006" key="4">
    <source>
        <dbReference type="Google" id="ProtNLM"/>
    </source>
</evidence>
<gene>
    <name evidence="2" type="ORF">RRG08_017192</name>
</gene>
<comment type="caution">
    <text evidence="2">The sequence shown here is derived from an EMBL/GenBank/DDBJ whole genome shotgun (WGS) entry which is preliminary data.</text>
</comment>
<sequence length="191" mass="21473">MHSDACFTSLFVLSFFMHTCIRCAILAGDAEIRNENIEGDKSVEYFYYSKHLGLTLPSFDQKLCRIQVGATDDQIIDLSPLARRDGKPRFKAKFNVTPVVVEDLKLPSIEMNYAFNPCVPYTFEADKTEEPLGSKNLCKDVTSYVRCPTINMLQLAITICSYRCAINTRHLKQCNYQIPVQNTTAAGASPP</sequence>
<dbReference type="AlphaFoldDB" id="A0AAE1CN34"/>
<evidence type="ECO:0000313" key="2">
    <source>
        <dbReference type="EMBL" id="KAK3714353.1"/>
    </source>
</evidence>
<evidence type="ECO:0000313" key="3">
    <source>
        <dbReference type="Proteomes" id="UP001283361"/>
    </source>
</evidence>
<feature type="chain" id="PRO_5042268939" description="Vitellogenin" evidence="1">
    <location>
        <begin position="23"/>
        <end position="191"/>
    </location>
</feature>
<feature type="signal peptide" evidence="1">
    <location>
        <begin position="1"/>
        <end position="22"/>
    </location>
</feature>
<reference evidence="2" key="1">
    <citation type="journal article" date="2023" name="G3 (Bethesda)">
        <title>A reference genome for the long-term kleptoplast-retaining sea slug Elysia crispata morphotype clarki.</title>
        <authorList>
            <person name="Eastman K.E."/>
            <person name="Pendleton A.L."/>
            <person name="Shaikh M.A."/>
            <person name="Suttiyut T."/>
            <person name="Ogas R."/>
            <person name="Tomko P."/>
            <person name="Gavelis G."/>
            <person name="Widhalm J.R."/>
            <person name="Wisecaver J.H."/>
        </authorList>
    </citation>
    <scope>NUCLEOTIDE SEQUENCE</scope>
    <source>
        <strain evidence="2">ECLA1</strain>
    </source>
</reference>
<organism evidence="2 3">
    <name type="scientific">Elysia crispata</name>
    <name type="common">lettuce slug</name>
    <dbReference type="NCBI Taxonomy" id="231223"/>
    <lineage>
        <taxon>Eukaryota</taxon>
        <taxon>Metazoa</taxon>
        <taxon>Spiralia</taxon>
        <taxon>Lophotrochozoa</taxon>
        <taxon>Mollusca</taxon>
        <taxon>Gastropoda</taxon>
        <taxon>Heterobranchia</taxon>
        <taxon>Euthyneura</taxon>
        <taxon>Panpulmonata</taxon>
        <taxon>Sacoglossa</taxon>
        <taxon>Placobranchoidea</taxon>
        <taxon>Plakobranchidae</taxon>
        <taxon>Elysia</taxon>
    </lineage>
</organism>
<keyword evidence="3" id="KW-1185">Reference proteome</keyword>
<keyword evidence="1" id="KW-0732">Signal</keyword>
<name>A0AAE1CN34_9GAST</name>